<evidence type="ECO:0000256" key="4">
    <source>
        <dbReference type="HAMAP-Rule" id="MF_01113"/>
    </source>
</evidence>
<protein>
    <recommendedName>
        <fullName evidence="4">DNA polymerase IV</fullName>
        <shortName evidence="4">Pol IV</shortName>
        <ecNumber evidence="4">2.7.7.7</ecNumber>
    </recommendedName>
</protein>
<keyword evidence="8" id="KW-1185">Reference proteome</keyword>
<dbReference type="Gene3D" id="1.10.150.20">
    <property type="entry name" value="5' to 3' exonuclease, C-terminal subdomain"/>
    <property type="match status" value="1"/>
</dbReference>
<dbReference type="Pfam" id="PF11799">
    <property type="entry name" value="IMS_C"/>
    <property type="match status" value="1"/>
</dbReference>
<dbReference type="EMBL" id="BAABAF010000008">
    <property type="protein sequence ID" value="GAA3770053.1"/>
    <property type="molecule type" value="Genomic_DNA"/>
</dbReference>
<feature type="active site" evidence="4">
    <location>
        <position position="112"/>
    </location>
</feature>
<dbReference type="Gene3D" id="3.30.70.270">
    <property type="match status" value="1"/>
</dbReference>
<dbReference type="InterPro" id="IPR043128">
    <property type="entry name" value="Rev_trsase/Diguanyl_cyclase"/>
</dbReference>
<comment type="subunit">
    <text evidence="4">Monomer.</text>
</comment>
<comment type="caution">
    <text evidence="7">The sequence shown here is derived from an EMBL/GenBank/DDBJ whole genome shotgun (WGS) entry which is preliminary data.</text>
</comment>
<comment type="similarity">
    <text evidence="1 4">Belongs to the DNA polymerase type-Y family.</text>
</comment>
<comment type="subcellular location">
    <subcellularLocation>
        <location evidence="4">Cytoplasm</location>
    </subcellularLocation>
</comment>
<keyword evidence="4" id="KW-0239">DNA-directed DNA polymerase</keyword>
<dbReference type="InterPro" id="IPR001126">
    <property type="entry name" value="UmuC"/>
</dbReference>
<reference evidence="8" key="1">
    <citation type="journal article" date="2019" name="Int. J. Syst. Evol. Microbiol.">
        <title>The Global Catalogue of Microorganisms (GCM) 10K type strain sequencing project: providing services to taxonomists for standard genome sequencing and annotation.</title>
        <authorList>
            <consortium name="The Broad Institute Genomics Platform"/>
            <consortium name="The Broad Institute Genome Sequencing Center for Infectious Disease"/>
            <person name="Wu L."/>
            <person name="Ma J."/>
        </authorList>
    </citation>
    <scope>NUCLEOTIDE SEQUENCE [LARGE SCALE GENOMIC DNA]</scope>
    <source>
        <strain evidence="8">JCM 16950</strain>
    </source>
</reference>
<proteinExistence type="inferred from homology"/>
<dbReference type="PROSITE" id="PS50173">
    <property type="entry name" value="UMUC"/>
    <property type="match status" value="1"/>
</dbReference>
<comment type="catalytic activity">
    <reaction evidence="3 4">
        <text>DNA(n) + a 2'-deoxyribonucleoside 5'-triphosphate = DNA(n+1) + diphosphate</text>
        <dbReference type="Rhea" id="RHEA:22508"/>
        <dbReference type="Rhea" id="RHEA-COMP:17339"/>
        <dbReference type="Rhea" id="RHEA-COMP:17340"/>
        <dbReference type="ChEBI" id="CHEBI:33019"/>
        <dbReference type="ChEBI" id="CHEBI:61560"/>
        <dbReference type="ChEBI" id="CHEBI:173112"/>
        <dbReference type="EC" id="2.7.7.7"/>
    </reaction>
</comment>
<dbReference type="EC" id="2.7.7.7" evidence="4"/>
<evidence type="ECO:0000256" key="2">
    <source>
        <dbReference type="ARBA" id="ARBA00025589"/>
    </source>
</evidence>
<gene>
    <name evidence="4 7" type="primary">dinB</name>
    <name evidence="7" type="ORF">GCM10022240_22960</name>
</gene>
<evidence type="ECO:0000256" key="3">
    <source>
        <dbReference type="ARBA" id="ARBA00049244"/>
    </source>
</evidence>
<dbReference type="CDD" id="cd03586">
    <property type="entry name" value="PolY_Pol_IV_kappa"/>
    <property type="match status" value="1"/>
</dbReference>
<keyword evidence="4" id="KW-0548">Nucleotidyltransferase</keyword>
<keyword evidence="4" id="KW-0808">Transferase</keyword>
<feature type="domain" description="UmuC" evidence="6">
    <location>
        <begin position="13"/>
        <end position="193"/>
    </location>
</feature>
<keyword evidence="4" id="KW-0479">Metal-binding</keyword>
<keyword evidence="4" id="KW-0234">DNA repair</keyword>
<dbReference type="Pfam" id="PF00817">
    <property type="entry name" value="IMS"/>
    <property type="match status" value="1"/>
</dbReference>
<evidence type="ECO:0000313" key="7">
    <source>
        <dbReference type="EMBL" id="GAA3770053.1"/>
    </source>
</evidence>
<dbReference type="NCBIfam" id="NF002882">
    <property type="entry name" value="PRK03348.1"/>
    <property type="match status" value="1"/>
</dbReference>
<evidence type="ECO:0000256" key="1">
    <source>
        <dbReference type="ARBA" id="ARBA00010945"/>
    </source>
</evidence>
<sequence>MSADDADDTGAGILHVDMDAFYASVEVLDDPSLRGKPVIVGGIEGRGVVSSATYEARRYGVRSAMPVGQAMRLCPAAVVVPPHFDRYLALSDQVMDLFHEITPLVEPLSIDEAFLDVRGARRLWGPPGQVARMLRARVRERTGLTCSVGAAATKHVAKIASTMSKPDGLLIIAAADTEAFLQPLSVRALWGVGPKAGDVLAGRGIRTVADLVQTPRPVLERVLGAAMADRLWHLARGRDARAVETERVEKSVGHEETFQTDIADAQVLRAELRHLADRVGARLRQSGWEAATVSLKLRFSDFTTLTRTQTLPEPTAVGQRLGAAAIDLFDQVDRPLPVRLIGVRAERLRPAGSAGTALWDDDEEWRQVETALDDAAARFGEGAVRRAAVLGPRRDVGGVTHHPPPRRRPAD</sequence>
<evidence type="ECO:0000259" key="6">
    <source>
        <dbReference type="PROSITE" id="PS50173"/>
    </source>
</evidence>
<dbReference type="SUPFAM" id="SSF56672">
    <property type="entry name" value="DNA/RNA polymerases"/>
    <property type="match status" value="1"/>
</dbReference>
<dbReference type="InterPro" id="IPR036775">
    <property type="entry name" value="DNA_pol_Y-fam_lit_finger_sf"/>
</dbReference>
<comment type="cofactor">
    <cofactor evidence="4">
        <name>Mg(2+)</name>
        <dbReference type="ChEBI" id="CHEBI:18420"/>
    </cofactor>
    <text evidence="4">Binds 2 magnesium ions per subunit.</text>
</comment>
<organism evidence="7 8">
    <name type="scientific">Microbacterium kribbense</name>
    <dbReference type="NCBI Taxonomy" id="433645"/>
    <lineage>
        <taxon>Bacteria</taxon>
        <taxon>Bacillati</taxon>
        <taxon>Actinomycetota</taxon>
        <taxon>Actinomycetes</taxon>
        <taxon>Micrococcales</taxon>
        <taxon>Microbacteriaceae</taxon>
        <taxon>Microbacterium</taxon>
    </lineage>
</organism>
<dbReference type="Proteomes" id="UP001500540">
    <property type="component" value="Unassembled WGS sequence"/>
</dbReference>
<feature type="region of interest" description="Disordered" evidence="5">
    <location>
        <begin position="392"/>
        <end position="411"/>
    </location>
</feature>
<accession>A0ABP7GNV7</accession>
<dbReference type="Gene3D" id="3.40.1170.60">
    <property type="match status" value="1"/>
</dbReference>
<dbReference type="InterPro" id="IPR050116">
    <property type="entry name" value="DNA_polymerase-Y"/>
</dbReference>
<feature type="site" description="Substrate discrimination" evidence="4">
    <location>
        <position position="22"/>
    </location>
</feature>
<dbReference type="InterPro" id="IPR017961">
    <property type="entry name" value="DNA_pol_Y-fam_little_finger"/>
</dbReference>
<comment type="function">
    <text evidence="2 4">Poorly processive, error-prone DNA polymerase involved in untargeted mutagenesis. Copies undamaged DNA at stalled replication forks, which arise in vivo from mismatched or misaligned primer ends. These misaligned primers can be extended by PolIV. Exhibits no 3'-5' exonuclease (proofreading) activity. May be involved in translesional synthesis, in conjunction with the beta clamp from PolIII.</text>
</comment>
<dbReference type="NCBIfam" id="NF002677">
    <property type="entry name" value="PRK02406.1"/>
    <property type="match status" value="1"/>
</dbReference>
<keyword evidence="4" id="KW-0238">DNA-binding</keyword>
<keyword evidence="4" id="KW-0460">Magnesium</keyword>
<evidence type="ECO:0000256" key="5">
    <source>
        <dbReference type="SAM" id="MobiDB-lite"/>
    </source>
</evidence>
<evidence type="ECO:0000313" key="8">
    <source>
        <dbReference type="Proteomes" id="UP001500540"/>
    </source>
</evidence>
<keyword evidence="4" id="KW-0963">Cytoplasm</keyword>
<dbReference type="PANTHER" id="PTHR11076">
    <property type="entry name" value="DNA REPAIR POLYMERASE UMUC / TRANSFERASE FAMILY MEMBER"/>
    <property type="match status" value="1"/>
</dbReference>
<dbReference type="InterPro" id="IPR043502">
    <property type="entry name" value="DNA/RNA_pol_sf"/>
</dbReference>
<feature type="binding site" evidence="4">
    <location>
        <position position="111"/>
    </location>
    <ligand>
        <name>Mg(2+)</name>
        <dbReference type="ChEBI" id="CHEBI:18420"/>
    </ligand>
</feature>
<dbReference type="SUPFAM" id="SSF100879">
    <property type="entry name" value="Lesion bypass DNA polymerase (Y-family), little finger domain"/>
    <property type="match status" value="1"/>
</dbReference>
<keyword evidence="4" id="KW-0227">DNA damage</keyword>
<dbReference type="InterPro" id="IPR022880">
    <property type="entry name" value="DNApol_IV"/>
</dbReference>
<dbReference type="NCBIfam" id="NF002751">
    <property type="entry name" value="PRK02794.1"/>
    <property type="match status" value="1"/>
</dbReference>
<keyword evidence="4" id="KW-0515">Mutator protein</keyword>
<dbReference type="HAMAP" id="MF_01113">
    <property type="entry name" value="DNApol_IV"/>
    <property type="match status" value="1"/>
</dbReference>
<dbReference type="Gene3D" id="3.30.1490.100">
    <property type="entry name" value="DNA polymerase, Y-family, little finger domain"/>
    <property type="match status" value="1"/>
</dbReference>
<name>A0ABP7GNV7_9MICO</name>
<keyword evidence="4" id="KW-0235">DNA replication</keyword>
<feature type="binding site" evidence="4">
    <location>
        <position position="17"/>
    </location>
    <ligand>
        <name>Mg(2+)</name>
        <dbReference type="ChEBI" id="CHEBI:18420"/>
    </ligand>
</feature>
<dbReference type="NCBIfam" id="NF003015">
    <property type="entry name" value="PRK03858.1"/>
    <property type="match status" value="1"/>
</dbReference>
<dbReference type="PANTHER" id="PTHR11076:SF33">
    <property type="entry name" value="DNA POLYMERASE KAPPA"/>
    <property type="match status" value="1"/>
</dbReference>